<dbReference type="EMBL" id="CAJNNV010025441">
    <property type="protein sequence ID" value="CAE8614517.1"/>
    <property type="molecule type" value="Genomic_DNA"/>
</dbReference>
<evidence type="ECO:0000313" key="4">
    <source>
        <dbReference type="Proteomes" id="UP000654075"/>
    </source>
</evidence>
<dbReference type="OrthoDB" id="419198at2759"/>
<dbReference type="InterPro" id="IPR052942">
    <property type="entry name" value="LPS_cholinephosphotransferase"/>
</dbReference>
<feature type="compositionally biased region" description="Basic and acidic residues" evidence="1">
    <location>
        <begin position="1"/>
        <end position="13"/>
    </location>
</feature>
<dbReference type="PANTHER" id="PTHR43404:SF2">
    <property type="entry name" value="LIPOPOLYSACCHARIDE CHOLINEPHOSPHOTRANSFERASE LICD"/>
    <property type="match status" value="1"/>
</dbReference>
<dbReference type="AlphaFoldDB" id="A0A813FPT7"/>
<feature type="region of interest" description="Disordered" evidence="1">
    <location>
        <begin position="296"/>
        <end position="316"/>
    </location>
</feature>
<feature type="region of interest" description="Disordered" evidence="1">
    <location>
        <begin position="1"/>
        <end position="58"/>
    </location>
</feature>
<comment type="caution">
    <text evidence="3">The sequence shown here is derived from an EMBL/GenBank/DDBJ whole genome shotgun (WGS) entry which is preliminary data.</text>
</comment>
<dbReference type="PANTHER" id="PTHR43404">
    <property type="entry name" value="LIPOPOLYSACCHARIDE CHOLINEPHOSPHOTRANSFERASE LICD"/>
    <property type="match status" value="1"/>
</dbReference>
<evidence type="ECO:0000313" key="3">
    <source>
        <dbReference type="EMBL" id="CAE8614517.1"/>
    </source>
</evidence>
<name>A0A813FPT7_POLGL</name>
<proteinExistence type="predicted"/>
<dbReference type="Proteomes" id="UP000654075">
    <property type="component" value="Unassembled WGS sequence"/>
</dbReference>
<feature type="domain" description="LicD/FKTN/FKRP nucleotidyltransferase" evidence="2">
    <location>
        <begin position="91"/>
        <end position="124"/>
    </location>
</feature>
<evidence type="ECO:0000259" key="2">
    <source>
        <dbReference type="Pfam" id="PF04991"/>
    </source>
</evidence>
<evidence type="ECO:0000256" key="1">
    <source>
        <dbReference type="SAM" id="MobiDB-lite"/>
    </source>
</evidence>
<gene>
    <name evidence="3" type="ORF">PGLA1383_LOCUS32240</name>
</gene>
<organism evidence="3 4">
    <name type="scientific">Polarella glacialis</name>
    <name type="common">Dinoflagellate</name>
    <dbReference type="NCBI Taxonomy" id="89957"/>
    <lineage>
        <taxon>Eukaryota</taxon>
        <taxon>Sar</taxon>
        <taxon>Alveolata</taxon>
        <taxon>Dinophyceae</taxon>
        <taxon>Suessiales</taxon>
        <taxon>Suessiaceae</taxon>
        <taxon>Polarella</taxon>
    </lineage>
</organism>
<dbReference type="InterPro" id="IPR007074">
    <property type="entry name" value="LicD/FKTN/FKRP_NTP_transf"/>
</dbReference>
<dbReference type="Pfam" id="PF04991">
    <property type="entry name" value="LicD"/>
    <property type="match status" value="1"/>
</dbReference>
<protein>
    <recommendedName>
        <fullName evidence="2">LicD/FKTN/FKRP nucleotidyltransferase domain-containing protein</fullName>
    </recommendedName>
</protein>
<feature type="compositionally biased region" description="Polar residues" evidence="1">
    <location>
        <begin position="15"/>
        <end position="28"/>
    </location>
</feature>
<reference evidence="3" key="1">
    <citation type="submission" date="2021-02" db="EMBL/GenBank/DDBJ databases">
        <authorList>
            <person name="Dougan E. K."/>
            <person name="Rhodes N."/>
            <person name="Thang M."/>
            <person name="Chan C."/>
        </authorList>
    </citation>
    <scope>NUCLEOTIDE SEQUENCE</scope>
</reference>
<dbReference type="GO" id="GO:0009100">
    <property type="term" value="P:glycoprotein metabolic process"/>
    <property type="evidence" value="ECO:0007669"/>
    <property type="project" value="UniProtKB-ARBA"/>
</dbReference>
<sequence>MDASRPLEGRAESVSHANVETAGSGSNKDSFETAIVESSDSKDPMPMSGCSKPDRPTAASRPFGDCQILQRHRADILLWLLQATDELLTGAGIPYWICGGTLIGALRHQGFIPHDDDVDIECFETDTAAIAEACRLSAMPVAFHTEGSYKGCCRMGHLFFYNIVSKELSVDVFLRREQPLCALDEFPGHAEVFPLRRYPFHSIAVCGPGGCVGDYLARCYGPHWSESVRIWSHSCPEGSEGSPAELPIEEYREAVAQSGYQSPTVRRTAAESLKHLSREGGELELLLWEVLGWASPLPPPQNSESLQSLWESEEED</sequence>
<accession>A0A813FPT7</accession>
<keyword evidence="4" id="KW-1185">Reference proteome</keyword>